<name>B4W2H4_9CYAN</name>
<proteinExistence type="predicted"/>
<sequence length="45" mass="5050">MESGGFCRKMMGGSINFIPKPAPTLDFLSRYQMFRLTGNPITKPI</sequence>
<evidence type="ECO:0000313" key="2">
    <source>
        <dbReference type="Proteomes" id="UP000003835"/>
    </source>
</evidence>
<reference evidence="1 2" key="1">
    <citation type="submission" date="2008-07" db="EMBL/GenBank/DDBJ databases">
        <authorList>
            <person name="Tandeau de Marsac N."/>
            <person name="Ferriera S."/>
            <person name="Johnson J."/>
            <person name="Kravitz S."/>
            <person name="Beeson K."/>
            <person name="Sutton G."/>
            <person name="Rogers Y.-H."/>
            <person name="Friedman R."/>
            <person name="Frazier M."/>
            <person name="Venter J.C."/>
        </authorList>
    </citation>
    <scope>NUCLEOTIDE SEQUENCE [LARGE SCALE GENOMIC DNA]</scope>
    <source>
        <strain evidence="1 2">PCC 7420</strain>
    </source>
</reference>
<dbReference type="AlphaFoldDB" id="B4W2H4"/>
<dbReference type="STRING" id="118168.MC7420_5203"/>
<dbReference type="Proteomes" id="UP000003835">
    <property type="component" value="Unassembled WGS sequence"/>
</dbReference>
<gene>
    <name evidence="1" type="ORF">MC7420_5203</name>
</gene>
<evidence type="ECO:0000313" key="1">
    <source>
        <dbReference type="EMBL" id="EDX71578.1"/>
    </source>
</evidence>
<keyword evidence="2" id="KW-1185">Reference proteome</keyword>
<organism evidence="1 2">
    <name type="scientific">Coleofasciculus chthonoplastes PCC 7420</name>
    <dbReference type="NCBI Taxonomy" id="118168"/>
    <lineage>
        <taxon>Bacteria</taxon>
        <taxon>Bacillati</taxon>
        <taxon>Cyanobacteriota</taxon>
        <taxon>Cyanophyceae</taxon>
        <taxon>Coleofasciculales</taxon>
        <taxon>Coleofasciculaceae</taxon>
        <taxon>Coleofasciculus</taxon>
    </lineage>
</organism>
<dbReference type="EMBL" id="DS989871">
    <property type="protein sequence ID" value="EDX71578.1"/>
    <property type="molecule type" value="Genomic_DNA"/>
</dbReference>
<dbReference type="HOGENOM" id="CLU_3342483_0_0_3"/>
<accession>B4W2H4</accession>
<protein>
    <submittedName>
        <fullName evidence="1">Uncharacterized protein</fullName>
    </submittedName>
</protein>